<comment type="caution">
    <text evidence="2">The sequence shown here is derived from an EMBL/GenBank/DDBJ whole genome shotgun (WGS) entry which is preliminary data.</text>
</comment>
<evidence type="ECO:0000313" key="3">
    <source>
        <dbReference type="Proteomes" id="UP000297535"/>
    </source>
</evidence>
<organism evidence="2 3">
    <name type="scientific">Methylobacterium nonmethylotrophicum</name>
    <dbReference type="NCBI Taxonomy" id="1141884"/>
    <lineage>
        <taxon>Bacteria</taxon>
        <taxon>Pseudomonadati</taxon>
        <taxon>Pseudomonadota</taxon>
        <taxon>Alphaproteobacteria</taxon>
        <taxon>Hyphomicrobiales</taxon>
        <taxon>Methylobacteriaceae</taxon>
        <taxon>Methylobacterium</taxon>
    </lineage>
</organism>
<sequence>MNDQSHNPVIRDDIRQRQARIVSAINRISYEQAKSDTSNANARIVGITHAISEVSSQIPALRRELMELQQTLAELKEFS</sequence>
<name>A0A4Z0NS63_9HYPH</name>
<reference evidence="2 3" key="1">
    <citation type="submission" date="2019-04" db="EMBL/GenBank/DDBJ databases">
        <authorList>
            <person name="Feng G."/>
            <person name="Zhu H."/>
        </authorList>
    </citation>
    <scope>NUCLEOTIDE SEQUENCE [LARGE SCALE GENOMIC DNA]</scope>
    <source>
        <strain evidence="2 3">6HR-1</strain>
    </source>
</reference>
<dbReference type="EMBL" id="SRLB01000008">
    <property type="protein sequence ID" value="TGD99475.1"/>
    <property type="molecule type" value="Genomic_DNA"/>
</dbReference>
<gene>
    <name evidence="2" type="ORF">EU555_13330</name>
</gene>
<feature type="coiled-coil region" evidence="1">
    <location>
        <begin position="51"/>
        <end position="78"/>
    </location>
</feature>
<keyword evidence="3" id="KW-1185">Reference proteome</keyword>
<keyword evidence="1" id="KW-0175">Coiled coil</keyword>
<dbReference type="AlphaFoldDB" id="A0A4Z0NS63"/>
<dbReference type="Proteomes" id="UP000297535">
    <property type="component" value="Unassembled WGS sequence"/>
</dbReference>
<protein>
    <submittedName>
        <fullName evidence="2">Uncharacterized protein</fullName>
    </submittedName>
</protein>
<proteinExistence type="predicted"/>
<accession>A0A4Z0NS63</accession>
<evidence type="ECO:0000256" key="1">
    <source>
        <dbReference type="SAM" id="Coils"/>
    </source>
</evidence>
<evidence type="ECO:0000313" key="2">
    <source>
        <dbReference type="EMBL" id="TGD99475.1"/>
    </source>
</evidence>
<dbReference type="RefSeq" id="WP_135415107.1">
    <property type="nucleotide sequence ID" value="NZ_SRLB01000008.1"/>
</dbReference>